<keyword evidence="1" id="KW-0732">Signal</keyword>
<feature type="chain" id="PRO_5002972601" evidence="1">
    <location>
        <begin position="23"/>
        <end position="195"/>
    </location>
</feature>
<dbReference type="AlphaFoldDB" id="C6XC75"/>
<evidence type="ECO:0000313" key="2">
    <source>
        <dbReference type="EMBL" id="ACT50150.1"/>
    </source>
</evidence>
<accession>C6XC75</accession>
<dbReference type="OrthoDB" id="8538715at2"/>
<dbReference type="STRING" id="582744.Msip34_0902"/>
<reference evidence="2 3" key="2">
    <citation type="journal article" date="2011" name="J. Bacteriol.">
        <title>Genomes of three methylotrophs from a single niche uncover genetic and metabolic divergence of Methylophilaceae.</title>
        <authorList>
            <person name="Lapidus A."/>
            <person name="Clum A."/>
            <person name="Labutti K."/>
            <person name="Kaluzhnaya M.G."/>
            <person name="Lim S."/>
            <person name="Beck D.A."/>
            <person name="Glavina Del Rio T."/>
            <person name="Nolan M."/>
            <person name="Mavromatis K."/>
            <person name="Huntemann M."/>
            <person name="Lucas S."/>
            <person name="Lidstrom M.E."/>
            <person name="Ivanova N."/>
            <person name="Chistoserdova L."/>
        </authorList>
    </citation>
    <scope>NUCLEOTIDE SEQUENCE [LARGE SCALE GENOMIC DNA]</scope>
    <source>
        <strain evidence="2 3">SIP3-4</strain>
    </source>
</reference>
<organism evidence="2 3">
    <name type="scientific">Methylovorus glucosotrophus (strain SIP3-4)</name>
    <dbReference type="NCBI Taxonomy" id="582744"/>
    <lineage>
        <taxon>Bacteria</taxon>
        <taxon>Pseudomonadati</taxon>
        <taxon>Pseudomonadota</taxon>
        <taxon>Betaproteobacteria</taxon>
        <taxon>Nitrosomonadales</taxon>
        <taxon>Methylophilaceae</taxon>
        <taxon>Methylovorus</taxon>
    </lineage>
</organism>
<keyword evidence="3" id="KW-1185">Reference proteome</keyword>
<dbReference type="KEGG" id="mei:Msip34_0902"/>
<dbReference type="EMBL" id="CP001674">
    <property type="protein sequence ID" value="ACT50150.1"/>
    <property type="molecule type" value="Genomic_DNA"/>
</dbReference>
<dbReference type="eggNOG" id="ENOG5032PX3">
    <property type="taxonomic scope" value="Bacteria"/>
</dbReference>
<feature type="signal peptide" evidence="1">
    <location>
        <begin position="1"/>
        <end position="22"/>
    </location>
</feature>
<evidence type="ECO:0000313" key="3">
    <source>
        <dbReference type="Proteomes" id="UP000002743"/>
    </source>
</evidence>
<gene>
    <name evidence="2" type="ordered locus">Msip34_0902</name>
</gene>
<dbReference type="HOGENOM" id="CLU_1388814_0_0_4"/>
<evidence type="ECO:0000256" key="1">
    <source>
        <dbReference type="SAM" id="SignalP"/>
    </source>
</evidence>
<name>C6XC75_METGS</name>
<dbReference type="RefSeq" id="WP_015829700.1">
    <property type="nucleotide sequence ID" value="NC_012969.1"/>
</dbReference>
<sequence precursor="true">MKHKLHLLSWLVAGLLPVQAMALADEAATKPADMLIYINPQEYQHPIKLWQFYNDYWFAQGPAVEPVAKEVMGAEFGKVGMCESNLVGNTLVKLQPKMFYNPHMKIFYGTIIASAYSGSGKPIGTYVGESQKTGYLDVVPAYQVEQSYKLAMQQVVTKMKADPAFSDAVKNGIPSNETATPCSMVSVLPSIKSPK</sequence>
<protein>
    <submittedName>
        <fullName evidence="2">Uncharacterized protein</fullName>
    </submittedName>
</protein>
<dbReference type="Proteomes" id="UP000002743">
    <property type="component" value="Chromosome"/>
</dbReference>
<reference evidence="3" key="1">
    <citation type="submission" date="2009-07" db="EMBL/GenBank/DDBJ databases">
        <title>Complete sequence of chromosome of Methylovorus sp. SIP3-4.</title>
        <authorList>
            <person name="Lucas S."/>
            <person name="Copeland A."/>
            <person name="Lapidus A."/>
            <person name="Glavina del Rio T."/>
            <person name="Tice H."/>
            <person name="Bruce D."/>
            <person name="Goodwin L."/>
            <person name="Pitluck S."/>
            <person name="Clum A."/>
            <person name="Larimer F."/>
            <person name="Land M."/>
            <person name="Hauser L."/>
            <person name="Kyrpides N."/>
            <person name="Mikhailova N."/>
            <person name="Kayluzhnaya M."/>
            <person name="Chistoserdova L."/>
        </authorList>
    </citation>
    <scope>NUCLEOTIDE SEQUENCE [LARGE SCALE GENOMIC DNA]</scope>
    <source>
        <strain evidence="3">SIP3-4</strain>
    </source>
</reference>
<proteinExistence type="predicted"/>